<evidence type="ECO:0000313" key="3">
    <source>
        <dbReference type="Proteomes" id="UP001222800"/>
    </source>
</evidence>
<dbReference type="Gene3D" id="3.30.700.10">
    <property type="entry name" value="Glycoprotein, Type 4 Pilin"/>
    <property type="match status" value="1"/>
</dbReference>
<evidence type="ECO:0000256" key="1">
    <source>
        <dbReference type="SAM" id="Phobius"/>
    </source>
</evidence>
<keyword evidence="1" id="KW-1133">Transmembrane helix</keyword>
<sequence length="122" mass="13804">MIKSNKGLTLVELIVSLAILGIIIAPLSSFFVNTVKVNKDSENQMIANQLAQKYMEQLKFSDSIELTDEGEQEVKDNNYPNFKITKKVQEYGTNKKLVKITVKVEKKNSKSKVELVGLRKID</sequence>
<keyword evidence="1" id="KW-0812">Transmembrane</keyword>
<proteinExistence type="predicted"/>
<dbReference type="InterPro" id="IPR012902">
    <property type="entry name" value="N_methyl_site"/>
</dbReference>
<organism evidence="2 3">
    <name type="scientific">Tepidibacter hydrothermalis</name>
    <dbReference type="NCBI Taxonomy" id="3036126"/>
    <lineage>
        <taxon>Bacteria</taxon>
        <taxon>Bacillati</taxon>
        <taxon>Bacillota</taxon>
        <taxon>Clostridia</taxon>
        <taxon>Peptostreptococcales</taxon>
        <taxon>Peptostreptococcaceae</taxon>
        <taxon>Tepidibacter</taxon>
    </lineage>
</organism>
<dbReference type="NCBIfam" id="TIGR02532">
    <property type="entry name" value="IV_pilin_GFxxxE"/>
    <property type="match status" value="1"/>
</dbReference>
<keyword evidence="1" id="KW-0472">Membrane</keyword>
<dbReference type="RefSeq" id="WP_277733009.1">
    <property type="nucleotide sequence ID" value="NZ_CP120733.1"/>
</dbReference>
<accession>A0ABY8EDM8</accession>
<feature type="transmembrane region" description="Helical" evidence="1">
    <location>
        <begin position="7"/>
        <end position="32"/>
    </location>
</feature>
<gene>
    <name evidence="2" type="ORF">P4S50_02925</name>
</gene>
<protein>
    <submittedName>
        <fullName evidence="2">Type II secretion system protein</fullName>
    </submittedName>
</protein>
<keyword evidence="3" id="KW-1185">Reference proteome</keyword>
<reference evidence="2 3" key="1">
    <citation type="submission" date="2023-03" db="EMBL/GenBank/DDBJ databases">
        <title>Complete genome sequence of Tepidibacter sp. SWIR-1, isolated from a deep-sea hydrothermal vent.</title>
        <authorList>
            <person name="Li X."/>
        </authorList>
    </citation>
    <scope>NUCLEOTIDE SEQUENCE [LARGE SCALE GENOMIC DNA]</scope>
    <source>
        <strain evidence="2 3">SWIR-1</strain>
    </source>
</reference>
<name>A0ABY8EDM8_9FIRM</name>
<dbReference type="Pfam" id="PF07963">
    <property type="entry name" value="N_methyl"/>
    <property type="match status" value="1"/>
</dbReference>
<dbReference type="EMBL" id="CP120733">
    <property type="protein sequence ID" value="WFD11045.1"/>
    <property type="molecule type" value="Genomic_DNA"/>
</dbReference>
<dbReference type="Proteomes" id="UP001222800">
    <property type="component" value="Chromosome"/>
</dbReference>
<evidence type="ECO:0000313" key="2">
    <source>
        <dbReference type="EMBL" id="WFD11045.1"/>
    </source>
</evidence>